<evidence type="ECO:0000313" key="1">
    <source>
        <dbReference type="EMBL" id="XDO97312.1"/>
    </source>
</evidence>
<name>A0AB39KUP8_9CAUL</name>
<reference evidence="1" key="1">
    <citation type="submission" date="2024-06" db="EMBL/GenBank/DDBJ databases">
        <title>Caulobacter inopinatus, sp. nov.</title>
        <authorList>
            <person name="Donachie S.P."/>
        </authorList>
    </citation>
    <scope>NUCLEOTIDE SEQUENCE</scope>
    <source>
        <strain evidence="1">73W</strain>
    </source>
</reference>
<proteinExistence type="predicted"/>
<gene>
    <name evidence="1" type="ORF">ABOZ73_02520</name>
</gene>
<dbReference type="EMBL" id="CP158375">
    <property type="protein sequence ID" value="XDO97312.1"/>
    <property type="molecule type" value="Genomic_DNA"/>
</dbReference>
<organism evidence="1">
    <name type="scientific">Caulobacter sp. 73W</name>
    <dbReference type="NCBI Taxonomy" id="3161137"/>
    <lineage>
        <taxon>Bacteria</taxon>
        <taxon>Pseudomonadati</taxon>
        <taxon>Pseudomonadota</taxon>
        <taxon>Alphaproteobacteria</taxon>
        <taxon>Caulobacterales</taxon>
        <taxon>Caulobacteraceae</taxon>
        <taxon>Caulobacter</taxon>
    </lineage>
</organism>
<evidence type="ECO:0008006" key="2">
    <source>
        <dbReference type="Google" id="ProtNLM"/>
    </source>
</evidence>
<protein>
    <recommendedName>
        <fullName evidence="2">GIY-YIG nuclease family protein</fullName>
    </recommendedName>
</protein>
<dbReference type="AlphaFoldDB" id="A0AB39KUP8"/>
<accession>A0AB39KUP8</accession>
<sequence>MGTRQLDFTGQSGAVYRYMPLEEDRVSPMGGNYLYVRLAGAHVTVVYAGETENLYKGHRERWEEAKSAFGATHVFTRLNVSGAVRRAEKADVVQQHVPPMNKGEVSAD</sequence>
<dbReference type="RefSeq" id="WP_369060448.1">
    <property type="nucleotide sequence ID" value="NZ_CP158375.1"/>
</dbReference>